<dbReference type="InterPro" id="IPR004140">
    <property type="entry name" value="Exo70"/>
</dbReference>
<comment type="function">
    <text evidence="3">Component of the exocyst complex.</text>
</comment>
<name>A0AAV6XFI1_9LAMI</name>
<dbReference type="Gene3D" id="1.20.1280.170">
    <property type="entry name" value="Exocyst complex component Exo70"/>
    <property type="match status" value="2"/>
</dbReference>
<dbReference type="Proteomes" id="UP000826271">
    <property type="component" value="Unassembled WGS sequence"/>
</dbReference>
<dbReference type="GO" id="GO:0000145">
    <property type="term" value="C:exocyst"/>
    <property type="evidence" value="ECO:0007669"/>
    <property type="project" value="InterPro"/>
</dbReference>
<evidence type="ECO:0000256" key="3">
    <source>
        <dbReference type="RuleBase" id="RU365026"/>
    </source>
</evidence>
<organism evidence="5 6">
    <name type="scientific">Buddleja alternifolia</name>
    <dbReference type="NCBI Taxonomy" id="168488"/>
    <lineage>
        <taxon>Eukaryota</taxon>
        <taxon>Viridiplantae</taxon>
        <taxon>Streptophyta</taxon>
        <taxon>Embryophyta</taxon>
        <taxon>Tracheophyta</taxon>
        <taxon>Spermatophyta</taxon>
        <taxon>Magnoliopsida</taxon>
        <taxon>eudicotyledons</taxon>
        <taxon>Gunneridae</taxon>
        <taxon>Pentapetalae</taxon>
        <taxon>asterids</taxon>
        <taxon>lamiids</taxon>
        <taxon>Lamiales</taxon>
        <taxon>Scrophulariaceae</taxon>
        <taxon>Buddlejeae</taxon>
        <taxon>Buddleja</taxon>
    </lineage>
</organism>
<comment type="caution">
    <text evidence="5">The sequence shown here is derived from an EMBL/GenBank/DDBJ whole genome shotgun (WGS) entry which is preliminary data.</text>
</comment>
<comment type="similarity">
    <text evidence="1 3">Belongs to the EXO70 family.</text>
</comment>
<feature type="domain" description="Exocyst complex subunit Exo70 C-terminal" evidence="4">
    <location>
        <begin position="266"/>
        <end position="425"/>
    </location>
</feature>
<dbReference type="PANTHER" id="PTHR12542:SF92">
    <property type="entry name" value="EXOCYST COMPLEX COMPONENT EXO70E2"/>
    <property type="match status" value="1"/>
</dbReference>
<keyword evidence="2 3" id="KW-0813">Transport</keyword>
<dbReference type="SUPFAM" id="SSF74788">
    <property type="entry name" value="Cullin repeat-like"/>
    <property type="match status" value="1"/>
</dbReference>
<accession>A0AAV6XFI1</accession>
<dbReference type="Pfam" id="PF20669">
    <property type="entry name" value="Exo70_N"/>
    <property type="match status" value="1"/>
</dbReference>
<evidence type="ECO:0000256" key="2">
    <source>
        <dbReference type="ARBA" id="ARBA00022448"/>
    </source>
</evidence>
<reference evidence="5" key="1">
    <citation type="submission" date="2019-10" db="EMBL/GenBank/DDBJ databases">
        <authorList>
            <person name="Zhang R."/>
            <person name="Pan Y."/>
            <person name="Wang J."/>
            <person name="Ma R."/>
            <person name="Yu S."/>
        </authorList>
    </citation>
    <scope>NUCLEOTIDE SEQUENCE</scope>
    <source>
        <strain evidence="5">LA-IB0</strain>
        <tissue evidence="5">Leaf</tissue>
    </source>
</reference>
<protein>
    <recommendedName>
        <fullName evidence="3">Exocyst subunit Exo70 family protein</fullName>
    </recommendedName>
</protein>
<evidence type="ECO:0000313" key="5">
    <source>
        <dbReference type="EMBL" id="KAG8379302.1"/>
    </source>
</evidence>
<keyword evidence="3" id="KW-0653">Protein transport</keyword>
<dbReference type="PANTHER" id="PTHR12542">
    <property type="entry name" value="EXOCYST COMPLEX PROTEIN EXO70"/>
    <property type="match status" value="1"/>
</dbReference>
<dbReference type="Pfam" id="PF03081">
    <property type="entry name" value="Exo70_C"/>
    <property type="match status" value="2"/>
</dbReference>
<feature type="domain" description="Exocyst complex subunit Exo70 C-terminal" evidence="4">
    <location>
        <begin position="436"/>
        <end position="564"/>
    </location>
</feature>
<proteinExistence type="inferred from homology"/>
<sequence>MENCEPKPDGEWHVIAAVHHLVKALESTKNLNDDMRRFLADFDLHLSTMTGLNENTREIEEKLISSQRTIITLHSNHPKIWDSSPLIVLEYLHTVEEIQSLRRSLENMPLNKSRKNKQLLDLAHTLLQMAMARLQNELIDILAQNKQCFEQESVSPPACEETPVYDESIVSNEDDSVENAFQRESSSSTETDGYVMDLIHPDVIPQIKSIATTMFASGYDHEFCQAFIGFWRDTLAEYLTIFDMEHFSIEEVLQMEWTFLNSKIRKWRRAIRGIIGIYLASAKRLFNQVLGEHGDVISSTCLMEASKGPLLCLLNFGQAVLIGAHRPEWLYCLLDMHEVLISLALDIDALFPQEIGSMVRVEFYELLTRVGDSTRAIFTNLGNHIASCSSTTPYANGGIHPLTKYVINYILCFAEYGDTSNYFFKLKTLVGKVSLVQWIRSNSKISTYFGDDWIRAHVGKFRLHATCYERVTWSSILPLLHDDGKVGKATLKARCRAFASAFEDVYKNQTRWCVPDIQLREELRISASKTVIHAYRNFVSKITNNIDEKHIKYNEQDLETYILDLLEGSSKSLRKR</sequence>
<evidence type="ECO:0000256" key="1">
    <source>
        <dbReference type="ARBA" id="ARBA00006756"/>
    </source>
</evidence>
<dbReference type="InterPro" id="IPR046364">
    <property type="entry name" value="Exo70_C"/>
</dbReference>
<dbReference type="EMBL" id="WHWC01000007">
    <property type="protein sequence ID" value="KAG8379302.1"/>
    <property type="molecule type" value="Genomic_DNA"/>
</dbReference>
<keyword evidence="6" id="KW-1185">Reference proteome</keyword>
<dbReference type="GO" id="GO:0015031">
    <property type="term" value="P:protein transport"/>
    <property type="evidence" value="ECO:0007669"/>
    <property type="project" value="UniProtKB-KW"/>
</dbReference>
<dbReference type="GO" id="GO:0005546">
    <property type="term" value="F:phosphatidylinositol-4,5-bisphosphate binding"/>
    <property type="evidence" value="ECO:0007669"/>
    <property type="project" value="InterPro"/>
</dbReference>
<evidence type="ECO:0000259" key="4">
    <source>
        <dbReference type="Pfam" id="PF03081"/>
    </source>
</evidence>
<evidence type="ECO:0000313" key="6">
    <source>
        <dbReference type="Proteomes" id="UP000826271"/>
    </source>
</evidence>
<dbReference type="AlphaFoldDB" id="A0AAV6XFI1"/>
<keyword evidence="3" id="KW-0268">Exocytosis</keyword>
<gene>
    <name evidence="5" type="ORF">BUALT_Bualt07G0074300</name>
</gene>
<dbReference type="InterPro" id="IPR016159">
    <property type="entry name" value="Cullin_repeat-like_dom_sf"/>
</dbReference>
<dbReference type="GO" id="GO:0006887">
    <property type="term" value="P:exocytosis"/>
    <property type="evidence" value="ECO:0007669"/>
    <property type="project" value="UniProtKB-KW"/>
</dbReference>